<dbReference type="InterPro" id="IPR041690">
    <property type="entry name" value="Cadherin_5"/>
</dbReference>
<dbReference type="EMBL" id="SSFX01000039">
    <property type="protein sequence ID" value="TXI29086.1"/>
    <property type="molecule type" value="Genomic_DNA"/>
</dbReference>
<feature type="domain" description="SbsA Ig-like" evidence="2">
    <location>
        <begin position="371"/>
        <end position="468"/>
    </location>
</feature>
<feature type="domain" description="SbsA Ig-like" evidence="2">
    <location>
        <begin position="1588"/>
        <end position="1698"/>
    </location>
</feature>
<feature type="domain" description="SbsA Ig-like" evidence="2">
    <location>
        <begin position="1926"/>
        <end position="2037"/>
    </location>
</feature>
<feature type="domain" description="SbsA Ig-like" evidence="2">
    <location>
        <begin position="1143"/>
        <end position="1252"/>
    </location>
</feature>
<feature type="domain" description="Cadherin-like" evidence="3">
    <location>
        <begin position="143"/>
        <end position="236"/>
    </location>
</feature>
<feature type="domain" description="SbsA Ig-like" evidence="2">
    <location>
        <begin position="1477"/>
        <end position="1586"/>
    </location>
</feature>
<organism evidence="4 5">
    <name type="scientific">Nitrosomonas oligotropha</name>
    <dbReference type="NCBI Taxonomy" id="42354"/>
    <lineage>
        <taxon>Bacteria</taxon>
        <taxon>Pseudomonadati</taxon>
        <taxon>Pseudomonadota</taxon>
        <taxon>Betaproteobacteria</taxon>
        <taxon>Nitrosomonadales</taxon>
        <taxon>Nitrosomonadaceae</taxon>
        <taxon>Nitrosomonas</taxon>
    </lineage>
</organism>
<protein>
    <recommendedName>
        <fullName evidence="6">Ig-like domain-containing protein</fullName>
    </recommendedName>
</protein>
<feature type="domain" description="SbsA Ig-like" evidence="2">
    <location>
        <begin position="1703"/>
        <end position="1810"/>
    </location>
</feature>
<evidence type="ECO:0000256" key="1">
    <source>
        <dbReference type="ARBA" id="ARBA00022729"/>
    </source>
</evidence>
<feature type="domain" description="SbsA Ig-like" evidence="2">
    <location>
        <begin position="919"/>
        <end position="1028"/>
    </location>
</feature>
<feature type="domain" description="SbsA Ig-like" evidence="2">
    <location>
        <begin position="1255"/>
        <end position="1363"/>
    </location>
</feature>
<evidence type="ECO:0000313" key="4">
    <source>
        <dbReference type="EMBL" id="TXI29086.1"/>
    </source>
</evidence>
<dbReference type="Proteomes" id="UP000321055">
    <property type="component" value="Unassembled WGS sequence"/>
</dbReference>
<dbReference type="Gene3D" id="2.60.40.1220">
    <property type="match status" value="11"/>
</dbReference>
<proteinExistence type="predicted"/>
<name>A0A5C7VTP1_9PROT</name>
<feature type="domain" description="SbsA Ig-like" evidence="2">
    <location>
        <begin position="1813"/>
        <end position="1922"/>
    </location>
</feature>
<comment type="caution">
    <text evidence="4">The sequence shown here is derived from an EMBL/GenBank/DDBJ whole genome shotgun (WGS) entry which is preliminary data.</text>
</comment>
<feature type="domain" description="SbsA Ig-like" evidence="2">
    <location>
        <begin position="582"/>
        <end position="693"/>
    </location>
</feature>
<sequence length="2175" mass="231216">MAVNPVIQKADSFEQNSKAKNDSFADLSNNRDSFILDVLPNDQGGLLKVLWSLDEGSGAWNEPSDLLTRDNYDAINYSELGAQISITKFGTVSYVITPELQAKLKDLSTGESLTDTFIYAMKVGQGNSPLSWAKATVTLNGLNHAPELTGTTAILSNGIENTGYEILTSDLLKGFTDADKDEITIKNLLVTHGTLTETATGWIFSPESNFSGDVELSYDIVDGHGGSLGAALKFTLEPAFIDSTPPTLYYSEPADDTTEVPVTNNIVLHFDDAVTPGSGNIVVTNGTDTRLIAVDDSSQITFSGSKVIINPSTNLIPNTTYHIEIANGVIADYSGNPYAGIDDPSTLNFTTTPDTAPPVMYLGWPEGQPLKIDGSITLNFNEEIMAGTGNIIISNGIDTRVIAINDASQVTINNSTGLGMSNYGSITIDPTEDLIINSTYSIQIAAGVITDTSGNAWEGITGGLSFSTVGPGPLLSWSNPGDDITDFQIDNTIELSFDELVKPGSTGNIIISNGTDTRIISINDSSQVTFDGYYGVMINPTIDLIPNTHYSIQIDSGAITDLDGNPYVGISDDSTLDFSTVTSEPLLYNSYPGDNFTDFQVDQNIGLLFNEPVKPGNSGNIIISNGTDTRIISINDSSQVTFDSYYNVVMINPTDDLVPNTHYSIKIDSGAITDLSGNPYAGIGDDTTLDFSTVSSEPQLFWSNPTDDSTGFQTDSNIQLIFNEAVQAGSNGNIVISNGTDTRIISINDSSQVTFDGYSGVMIKPTTDLVPDTHYSIKIDSGAITDLSGHAYAGISDDTALDFSTISSDPQLFWSNPLDNATDFQVDNNIQLSFNEAVQAGSNGNIVISNGSDTRTISINDSNQVTFDGGGGVTINPTDDLVPNTHYSIKIDSGAITDLSGHAYAGISDDTALDFSTVTSEPRLVWSTPGDDTNNFSADDNITLAFNEDVQAGSNGNIIISNGSDTRTIAINDASQVTFNGSKITVNPTDDLVPNTNYNIQIDSGAVTDVSGHAYAGINDDTTLNFSTISSDPLLSFSNPWDNFTEFQVDQNIELYFNEQIKLGSSGNIVISNGSDTRTIAINDASQVTFDGFSGIIINPSADLVPGTNYSIRIDSGAVTDVNGHAYVGINDDTTLNFSTVSSEPQLAGSFPGDDFTEFQFDQNIELYFNEQVKPGSSGNIVISNGSDTRTIAINDASQVSFDNSNRVVINPIANLLPNSHYSIKIDTGAITDLNGHDYAGINDDTILDFSTITGEPRLNGSDPSDDSTGFQVDQNIKLYFNELVKPGDSGNIIISNGSDTRTIAINDASQVTFSGGKVTINPTDDLVPNTNYSIKIDSTAITDLGGNPYTGISDDTTLNFSTITGEPFLSSSTPWDNSTDFPADNNITLAFNEDVQAGSNGNIVISNGSDTRTIAINDASQVTFNGSKITVNPTADLVPNTNYSIRIDNGAITDLGGHAYAGINDDATLNFSTIGTEPRLYGSNPWDESVDFPVDNNITLSFNEGIHAGNSGNIVISNGSDTRTIAVNDASQVTFDGYNSVTINPAADLIPDTNYSIRIDSGAILDLSGNAYAGISDDTTLNFSTVTTEPRLSFSNPWDGSTDFQVDQDIALNFNQLVKPGASGNIIVSNGSDTRTIAINDSSQVIFDGYNGIMINPADDLIPNSYYNIKIDNGAITDLEGNAYAGISDDTTLDFSTISSDPLLYGSNPWDDFTGFQMDRNIELYFNEQIKPGSSGNIVISNGSDTRTIAINDASQVTFDGYNSVTINPAADLIPDTHYNIKIDSGAITDLAGHAYAGISDDTALDFSTITGEPRLDGSIPGDDSIDFQVDRNIELYFNEPVKSGSSGNIIISNGSDTRTISINDRSQVTFDGYTGVIINPATDLVPNTDYSIRIDSGAITDLIGNPYGGISDDSSLNFTTIPSNPLLTSSSPMDNASDFAVGDNIALYFNEEIKPASGNIVISNGTDIRTISINDSSQVTFSDSKFGGNQILINPIADLVPNTDYSIRIDNGAIIDLKGNSYAGISDDTTLNFTTLSNAPRLIGSSPMDDVVDVAVGNNINLYFNEEIKPANGNIVISNGSDTRTISINDSSQITFSDSKLGGNQIFIDPAADLVPNTTYHIEIDASAITDTAGNYYAGISDDTTLNFTTTDTLVTPVIVGVAGIGDPVFPVL</sequence>
<reference evidence="4 5" key="1">
    <citation type="submission" date="2018-09" db="EMBL/GenBank/DDBJ databases">
        <title>Metagenome Assembled Genomes from an Advanced Water Purification Facility.</title>
        <authorList>
            <person name="Stamps B.W."/>
            <person name="Spear J.R."/>
        </authorList>
    </citation>
    <scope>NUCLEOTIDE SEQUENCE [LARGE SCALE GENOMIC DNA]</scope>
    <source>
        <strain evidence="4">Bin_54_1</strain>
    </source>
</reference>
<gene>
    <name evidence="4" type="ORF">E6Q60_05400</name>
</gene>
<feature type="domain" description="SbsA Ig-like" evidence="2">
    <location>
        <begin position="2040"/>
        <end position="2152"/>
    </location>
</feature>
<feature type="domain" description="SbsA Ig-like" evidence="2">
    <location>
        <begin position="1367"/>
        <end position="1474"/>
    </location>
</feature>
<feature type="domain" description="SbsA Ig-like" evidence="2">
    <location>
        <begin position="1033"/>
        <end position="1140"/>
    </location>
</feature>
<accession>A0A5C7VTP1</accession>
<dbReference type="Pfam" id="PF17892">
    <property type="entry name" value="Cadherin_5"/>
    <property type="match status" value="1"/>
</dbReference>
<feature type="domain" description="SbsA Ig-like" evidence="2">
    <location>
        <begin position="696"/>
        <end position="805"/>
    </location>
</feature>
<evidence type="ECO:0000259" key="2">
    <source>
        <dbReference type="Pfam" id="PF13205"/>
    </source>
</evidence>
<evidence type="ECO:0008006" key="6">
    <source>
        <dbReference type="Google" id="ProtNLM"/>
    </source>
</evidence>
<dbReference type="Pfam" id="PF13205">
    <property type="entry name" value="Big_5"/>
    <property type="match status" value="17"/>
</dbReference>
<feature type="domain" description="SbsA Ig-like" evidence="2">
    <location>
        <begin position="809"/>
        <end position="917"/>
    </location>
</feature>
<evidence type="ECO:0000313" key="5">
    <source>
        <dbReference type="Proteomes" id="UP000321055"/>
    </source>
</evidence>
<dbReference type="InterPro" id="IPR032812">
    <property type="entry name" value="SbsA_Ig"/>
</dbReference>
<keyword evidence="1" id="KW-0732">Signal</keyword>
<evidence type="ECO:0000259" key="3">
    <source>
        <dbReference type="Pfam" id="PF17892"/>
    </source>
</evidence>
<feature type="domain" description="SbsA Ig-like" evidence="2">
    <location>
        <begin position="242"/>
        <end position="351"/>
    </location>
</feature>
<feature type="domain" description="SbsA Ig-like" evidence="2">
    <location>
        <begin position="473"/>
        <end position="580"/>
    </location>
</feature>
<dbReference type="InterPro" id="IPR014755">
    <property type="entry name" value="Cu-Rt/internalin_Ig-like"/>
</dbReference>